<dbReference type="RefSeq" id="WP_270452115.1">
    <property type="nucleotide sequence ID" value="NZ_JADPIE010000001.1"/>
</dbReference>
<accession>A0A931ARF4</accession>
<dbReference type="EMBL" id="JADPIE010000001">
    <property type="protein sequence ID" value="MBF8435495.1"/>
    <property type="molecule type" value="Genomic_DNA"/>
</dbReference>
<protein>
    <submittedName>
        <fullName evidence="1">Fibronectin type III domain-containing protein</fullName>
    </submittedName>
</protein>
<name>A0A931ARF4_9FIRM</name>
<dbReference type="AlphaFoldDB" id="A0A931ARF4"/>
<proteinExistence type="predicted"/>
<evidence type="ECO:0000313" key="1">
    <source>
        <dbReference type="EMBL" id="MBF8435495.1"/>
    </source>
</evidence>
<keyword evidence="2" id="KW-1185">Reference proteome</keyword>
<dbReference type="CDD" id="cd00063">
    <property type="entry name" value="FN3"/>
    <property type="match status" value="1"/>
</dbReference>
<reference evidence="1" key="1">
    <citation type="submission" date="2020-11" db="EMBL/GenBank/DDBJ databases">
        <title>Halonatronomonas betainensis gen. nov., sp. nov. a novel haloalkaliphilic representative of the family Halanaerobiacae capable of betaine degradation.</title>
        <authorList>
            <person name="Boltyanskaya Y."/>
            <person name="Kevbrin V."/>
            <person name="Detkova E."/>
            <person name="Grouzdev D.S."/>
            <person name="Koziaeva V."/>
            <person name="Zhilina T."/>
        </authorList>
    </citation>
    <scope>NUCLEOTIDE SEQUENCE</scope>
    <source>
        <strain evidence="1">Z-7014</strain>
    </source>
</reference>
<dbReference type="InterPro" id="IPR003961">
    <property type="entry name" value="FN3_dom"/>
</dbReference>
<comment type="caution">
    <text evidence="1">The sequence shown here is derived from an EMBL/GenBank/DDBJ whole genome shotgun (WGS) entry which is preliminary data.</text>
</comment>
<dbReference type="Proteomes" id="UP000621436">
    <property type="component" value="Unassembled WGS sequence"/>
</dbReference>
<evidence type="ECO:0000313" key="2">
    <source>
        <dbReference type="Proteomes" id="UP000621436"/>
    </source>
</evidence>
<sequence length="302" mass="33558">MAKVTGPLFSIDAAGKFGDSMVFAKWKGINYVRRHTKATQPNTARQKSVRSRFTEAAAMYQLLNGADKAAWKTRAAGRPLTGYNLFMKYTCDTLKHMPMYNLISKVEVENITADTVQISFDVSKDGPVYLQYGERAGSYPESIFVGAEAGERNIVLLEDLEPEGEYFFRITQETQQLFSPTTIDSYVVGTEGDNAVLYAVTAVVNGKETNPSMAHMSSVPDFADLNDDNFVEINWQPVDGADEYYIYRMESTGDHSLGLVAINRYSSFQDTGLDPIKPGIIPEKENSADLFKGETGDYSFVL</sequence>
<gene>
    <name evidence="1" type="ORF">I0Q91_00255</name>
</gene>
<organism evidence="1 2">
    <name type="scientific">Halonatronomonas betaini</name>
    <dbReference type="NCBI Taxonomy" id="2778430"/>
    <lineage>
        <taxon>Bacteria</taxon>
        <taxon>Bacillati</taxon>
        <taxon>Bacillota</taxon>
        <taxon>Clostridia</taxon>
        <taxon>Halanaerobiales</taxon>
        <taxon>Halarsenatibacteraceae</taxon>
        <taxon>Halonatronomonas</taxon>
    </lineage>
</organism>